<evidence type="ECO:0000256" key="7">
    <source>
        <dbReference type="RuleBase" id="RU000477"/>
    </source>
</evidence>
<dbReference type="InterPro" id="IPR034294">
    <property type="entry name" value="Aquaporin_transptr"/>
</dbReference>
<dbReference type="RefSeq" id="WP_256763400.1">
    <property type="nucleotide sequence ID" value="NZ_JANIGO010000001.1"/>
</dbReference>
<keyword evidence="6 8" id="KW-0472">Membrane</keyword>
<reference evidence="9 10" key="1">
    <citation type="submission" date="2022-07" db="EMBL/GenBank/DDBJ databases">
        <authorList>
            <person name="Xamxidin M."/>
            <person name="Wu M."/>
        </authorList>
    </citation>
    <scope>NUCLEOTIDE SEQUENCE [LARGE SCALE GENOMIC DNA]</scope>
    <source>
        <strain evidence="9 10">NBRC 111650</strain>
    </source>
</reference>
<organism evidence="9 10">
    <name type="scientific">Limnobacter humi</name>
    <dbReference type="NCBI Taxonomy" id="1778671"/>
    <lineage>
        <taxon>Bacteria</taxon>
        <taxon>Pseudomonadati</taxon>
        <taxon>Pseudomonadota</taxon>
        <taxon>Betaproteobacteria</taxon>
        <taxon>Burkholderiales</taxon>
        <taxon>Burkholderiaceae</taxon>
        <taxon>Limnobacter</taxon>
    </lineage>
</organism>
<feature type="transmembrane region" description="Helical" evidence="8">
    <location>
        <begin position="12"/>
        <end position="33"/>
    </location>
</feature>
<protein>
    <submittedName>
        <fullName evidence="9">Aquaporin</fullName>
    </submittedName>
</protein>
<dbReference type="Proteomes" id="UP001204142">
    <property type="component" value="Unassembled WGS sequence"/>
</dbReference>
<feature type="transmembrane region" description="Helical" evidence="8">
    <location>
        <begin position="87"/>
        <end position="104"/>
    </location>
</feature>
<evidence type="ECO:0000256" key="3">
    <source>
        <dbReference type="ARBA" id="ARBA00022692"/>
    </source>
</evidence>
<dbReference type="InterPro" id="IPR000425">
    <property type="entry name" value="MIP"/>
</dbReference>
<dbReference type="PRINTS" id="PR00783">
    <property type="entry name" value="MINTRINSICP"/>
</dbReference>
<sequence length="218" mass="23006">MNTNLRLRLLSELVGTALLLCIVIGSGIMGVNLSQGNDAIALLANTMATVFGLYVLIELFGPIGGAHFNPVVTATMVLLKRLPKTEFLLYLLAQLAGAALGAWLANVMFGLEPIQTSTKIREGLGIWVGEITATFGLLTVILLSNSQRISSLVAAYIGAAYWFTSSTSFANPAAVFGRMFSDTFAGIAPESSMPFVLAECLGAVLALALFSLMGLAKR</sequence>
<keyword evidence="3 7" id="KW-0812">Transmembrane</keyword>
<accession>A0ABT1WDV0</accession>
<feature type="transmembrane region" description="Helical" evidence="8">
    <location>
        <begin position="39"/>
        <end position="57"/>
    </location>
</feature>
<comment type="subcellular location">
    <subcellularLocation>
        <location evidence="1">Endomembrane system</location>
        <topology evidence="1">Multi-pass membrane protein</topology>
    </subcellularLocation>
</comment>
<feature type="transmembrane region" description="Helical" evidence="8">
    <location>
        <begin position="155"/>
        <end position="175"/>
    </location>
</feature>
<evidence type="ECO:0000256" key="4">
    <source>
        <dbReference type="ARBA" id="ARBA00022737"/>
    </source>
</evidence>
<keyword evidence="10" id="KW-1185">Reference proteome</keyword>
<gene>
    <name evidence="9" type="ORF">NQT62_04475</name>
</gene>
<evidence type="ECO:0000256" key="1">
    <source>
        <dbReference type="ARBA" id="ARBA00004127"/>
    </source>
</evidence>
<comment type="caution">
    <text evidence="9">The sequence shown here is derived from an EMBL/GenBank/DDBJ whole genome shotgun (WGS) entry which is preliminary data.</text>
</comment>
<dbReference type="InterPro" id="IPR023271">
    <property type="entry name" value="Aquaporin-like"/>
</dbReference>
<dbReference type="PANTHER" id="PTHR45665">
    <property type="entry name" value="AQUAPORIN-8"/>
    <property type="match status" value="1"/>
</dbReference>
<evidence type="ECO:0000256" key="8">
    <source>
        <dbReference type="SAM" id="Phobius"/>
    </source>
</evidence>
<dbReference type="EMBL" id="JANIGO010000001">
    <property type="protein sequence ID" value="MCQ8895698.1"/>
    <property type="molecule type" value="Genomic_DNA"/>
</dbReference>
<dbReference type="PANTHER" id="PTHR45665:SF9">
    <property type="entry name" value="AQUAPORIN-8"/>
    <property type="match status" value="1"/>
</dbReference>
<dbReference type="Gene3D" id="1.20.1080.10">
    <property type="entry name" value="Glycerol uptake facilitator protein"/>
    <property type="match status" value="1"/>
</dbReference>
<dbReference type="SUPFAM" id="SSF81338">
    <property type="entry name" value="Aquaporin-like"/>
    <property type="match status" value="1"/>
</dbReference>
<evidence type="ECO:0000256" key="5">
    <source>
        <dbReference type="ARBA" id="ARBA00022989"/>
    </source>
</evidence>
<dbReference type="Pfam" id="PF00230">
    <property type="entry name" value="MIP"/>
    <property type="match status" value="1"/>
</dbReference>
<evidence type="ECO:0000313" key="10">
    <source>
        <dbReference type="Proteomes" id="UP001204142"/>
    </source>
</evidence>
<keyword evidence="4" id="KW-0677">Repeat</keyword>
<keyword evidence="2 7" id="KW-0813">Transport</keyword>
<evidence type="ECO:0000256" key="2">
    <source>
        <dbReference type="ARBA" id="ARBA00022448"/>
    </source>
</evidence>
<keyword evidence="5 8" id="KW-1133">Transmembrane helix</keyword>
<name>A0ABT1WDV0_9BURK</name>
<proteinExistence type="inferred from homology"/>
<feature type="transmembrane region" description="Helical" evidence="8">
    <location>
        <begin position="124"/>
        <end position="143"/>
    </location>
</feature>
<evidence type="ECO:0000313" key="9">
    <source>
        <dbReference type="EMBL" id="MCQ8895698.1"/>
    </source>
</evidence>
<comment type="similarity">
    <text evidence="7">Belongs to the MIP/aquaporin (TC 1.A.8) family.</text>
</comment>
<feature type="transmembrane region" description="Helical" evidence="8">
    <location>
        <begin position="195"/>
        <end position="216"/>
    </location>
</feature>
<evidence type="ECO:0000256" key="6">
    <source>
        <dbReference type="ARBA" id="ARBA00023136"/>
    </source>
</evidence>